<feature type="transmembrane region" description="Helical" evidence="6">
    <location>
        <begin position="47"/>
        <end position="68"/>
    </location>
</feature>
<feature type="transmembrane region" description="Helical" evidence="6">
    <location>
        <begin position="20"/>
        <end position="40"/>
    </location>
</feature>
<evidence type="ECO:0000313" key="8">
    <source>
        <dbReference type="Proteomes" id="UP000705230"/>
    </source>
</evidence>
<proteinExistence type="inferred from homology"/>
<accession>A0A937M1W3</accession>
<keyword evidence="3 6" id="KW-0812">Transmembrane</keyword>
<evidence type="ECO:0000256" key="6">
    <source>
        <dbReference type="SAM" id="Phobius"/>
    </source>
</evidence>
<organism evidence="7 8">
    <name type="scientific">SAR86 cluster bacterium</name>
    <dbReference type="NCBI Taxonomy" id="2030880"/>
    <lineage>
        <taxon>Bacteria</taxon>
        <taxon>Pseudomonadati</taxon>
        <taxon>Pseudomonadota</taxon>
        <taxon>Gammaproteobacteria</taxon>
        <taxon>SAR86 cluster</taxon>
    </lineage>
</organism>
<feature type="transmembrane region" description="Helical" evidence="6">
    <location>
        <begin position="124"/>
        <end position="143"/>
    </location>
</feature>
<sequence>MFILFKLELFKLRKKLRAWLGPILVFLLITISFPLTVELASDDLKNVFYSVLWIASLLTVMVSVEGIFLEDYEDGTLENFSVSNDSLFAMVFMKIFIYWLLIGVPISLLGTFFSISMSGQISSINIALPSMLISTYIFINLFSLGNSLSLNKGSVLGALITMPLLFPILILLGKIVLNAGFGFEISNLLLLMLGVLLLIIVCIPFIISFIIRTHLE</sequence>
<dbReference type="PRINTS" id="PR01414">
    <property type="entry name" value="CCMBBIOGNSIS"/>
</dbReference>
<evidence type="ECO:0000256" key="4">
    <source>
        <dbReference type="ARBA" id="ARBA00022989"/>
    </source>
</evidence>
<comment type="similarity">
    <text evidence="2">Belongs to the CcmB/CycW/HelB family.</text>
</comment>
<evidence type="ECO:0000256" key="2">
    <source>
        <dbReference type="ARBA" id="ARBA00010544"/>
    </source>
</evidence>
<keyword evidence="5 6" id="KW-0472">Membrane</keyword>
<dbReference type="GO" id="GO:0015232">
    <property type="term" value="F:heme transmembrane transporter activity"/>
    <property type="evidence" value="ECO:0007669"/>
    <property type="project" value="InterPro"/>
</dbReference>
<dbReference type="AlphaFoldDB" id="A0A937M1W3"/>
<feature type="transmembrane region" description="Helical" evidence="6">
    <location>
        <begin position="155"/>
        <end position="177"/>
    </location>
</feature>
<keyword evidence="4 6" id="KW-1133">Transmembrane helix</keyword>
<feature type="transmembrane region" description="Helical" evidence="6">
    <location>
        <begin position="189"/>
        <end position="211"/>
    </location>
</feature>
<protein>
    <submittedName>
        <fullName evidence="7">Heme exporter protein CcmB</fullName>
    </submittedName>
</protein>
<dbReference type="EMBL" id="JADHSG010000004">
    <property type="protein sequence ID" value="MBL6903328.1"/>
    <property type="molecule type" value="Genomic_DNA"/>
</dbReference>
<name>A0A937M1W3_9GAMM</name>
<comment type="caution">
    <text evidence="7">The sequence shown here is derived from an EMBL/GenBank/DDBJ whole genome shotgun (WGS) entry which is preliminary data.</text>
</comment>
<dbReference type="GO" id="GO:0016020">
    <property type="term" value="C:membrane"/>
    <property type="evidence" value="ECO:0007669"/>
    <property type="project" value="UniProtKB-SubCell"/>
</dbReference>
<evidence type="ECO:0000256" key="1">
    <source>
        <dbReference type="ARBA" id="ARBA00004141"/>
    </source>
</evidence>
<dbReference type="GO" id="GO:0017004">
    <property type="term" value="P:cytochrome complex assembly"/>
    <property type="evidence" value="ECO:0007669"/>
    <property type="project" value="InterPro"/>
</dbReference>
<comment type="subcellular location">
    <subcellularLocation>
        <location evidence="1">Membrane</location>
        <topology evidence="1">Multi-pass membrane protein</topology>
    </subcellularLocation>
</comment>
<dbReference type="InterPro" id="IPR003544">
    <property type="entry name" value="Cyt_c_biogenesis_CcmB"/>
</dbReference>
<evidence type="ECO:0000256" key="3">
    <source>
        <dbReference type="ARBA" id="ARBA00022692"/>
    </source>
</evidence>
<dbReference type="Proteomes" id="UP000705230">
    <property type="component" value="Unassembled WGS sequence"/>
</dbReference>
<dbReference type="Pfam" id="PF03379">
    <property type="entry name" value="CcmB"/>
    <property type="match status" value="1"/>
</dbReference>
<evidence type="ECO:0000313" key="7">
    <source>
        <dbReference type="EMBL" id="MBL6903328.1"/>
    </source>
</evidence>
<feature type="transmembrane region" description="Helical" evidence="6">
    <location>
        <begin position="88"/>
        <end position="112"/>
    </location>
</feature>
<reference evidence="7" key="1">
    <citation type="submission" date="2020-10" db="EMBL/GenBank/DDBJ databases">
        <title>Microbiome of the Black Sea water column analyzed by genome centric metagenomics.</title>
        <authorList>
            <person name="Cabello-Yeves P.J."/>
            <person name="Callieri C."/>
            <person name="Picazo A."/>
            <person name="Mehrshad M."/>
            <person name="Haro-Moreno J.M."/>
            <person name="Roda-Garcia J."/>
            <person name="Dzembekova N."/>
            <person name="Slabakova V."/>
            <person name="Slabakova N."/>
            <person name="Moncheva S."/>
            <person name="Rodriguez-Valera F."/>
        </authorList>
    </citation>
    <scope>NUCLEOTIDE SEQUENCE</scope>
    <source>
        <strain evidence="7">BS30m-G43</strain>
    </source>
</reference>
<gene>
    <name evidence="7" type="ORF">ISR29_03910</name>
</gene>
<evidence type="ECO:0000256" key="5">
    <source>
        <dbReference type="ARBA" id="ARBA00023136"/>
    </source>
</evidence>